<accession>A0ABR2L754</accession>
<feature type="domain" description="DDE-1" evidence="1">
    <location>
        <begin position="9"/>
        <end position="138"/>
    </location>
</feature>
<protein>
    <recommendedName>
        <fullName evidence="1">DDE-1 domain-containing protein</fullName>
    </recommendedName>
</protein>
<organism evidence="2 3">
    <name type="scientific">Tritrichomonas musculus</name>
    <dbReference type="NCBI Taxonomy" id="1915356"/>
    <lineage>
        <taxon>Eukaryota</taxon>
        <taxon>Metamonada</taxon>
        <taxon>Parabasalia</taxon>
        <taxon>Tritrichomonadida</taxon>
        <taxon>Tritrichomonadidae</taxon>
        <taxon>Tritrichomonas</taxon>
    </lineage>
</organism>
<evidence type="ECO:0000313" key="2">
    <source>
        <dbReference type="EMBL" id="KAK8898848.1"/>
    </source>
</evidence>
<sequence length="177" mass="20842">MLHVYWNDFSNKETQVWASQTKKAWLNEEVMIRYLEYFSENWTHGQPCALLLDCFKAHCTKLVRQYAKKLYIELIYVPVNGTSDFQPLDRKIFGILKSKLRSLAGSKLFSGIERFEMITKDLIQSWNQITPENLSSAWNIDNLEVLIMKIAQGRNIEEVDEDFELFTDDDDILECIF</sequence>
<dbReference type="Pfam" id="PF03184">
    <property type="entry name" value="DDE_1"/>
    <property type="match status" value="1"/>
</dbReference>
<keyword evidence="3" id="KW-1185">Reference proteome</keyword>
<comment type="caution">
    <text evidence="2">The sequence shown here is derived from an EMBL/GenBank/DDBJ whole genome shotgun (WGS) entry which is preliminary data.</text>
</comment>
<dbReference type="EMBL" id="JAPFFF010000001">
    <property type="protein sequence ID" value="KAK8898848.1"/>
    <property type="molecule type" value="Genomic_DNA"/>
</dbReference>
<evidence type="ECO:0000259" key="1">
    <source>
        <dbReference type="Pfam" id="PF03184"/>
    </source>
</evidence>
<gene>
    <name evidence="2" type="ORF">M9Y10_001140</name>
</gene>
<reference evidence="2 3" key="1">
    <citation type="submission" date="2024-04" db="EMBL/GenBank/DDBJ databases">
        <title>Tritrichomonas musculus Genome.</title>
        <authorList>
            <person name="Alves-Ferreira E."/>
            <person name="Grigg M."/>
            <person name="Lorenzi H."/>
            <person name="Galac M."/>
        </authorList>
    </citation>
    <scope>NUCLEOTIDE SEQUENCE [LARGE SCALE GENOMIC DNA]</scope>
    <source>
        <strain evidence="2 3">EAF2021</strain>
    </source>
</reference>
<proteinExistence type="predicted"/>
<dbReference type="Gene3D" id="3.30.420.10">
    <property type="entry name" value="Ribonuclease H-like superfamily/Ribonuclease H"/>
    <property type="match status" value="1"/>
</dbReference>
<dbReference type="Proteomes" id="UP001470230">
    <property type="component" value="Unassembled WGS sequence"/>
</dbReference>
<name>A0ABR2L754_9EUKA</name>
<dbReference type="InterPro" id="IPR004875">
    <property type="entry name" value="DDE_SF_endonuclease_dom"/>
</dbReference>
<dbReference type="InterPro" id="IPR036397">
    <property type="entry name" value="RNaseH_sf"/>
</dbReference>
<evidence type="ECO:0000313" key="3">
    <source>
        <dbReference type="Proteomes" id="UP001470230"/>
    </source>
</evidence>